<reference evidence="2" key="1">
    <citation type="submission" date="2019-11" db="EMBL/GenBank/DDBJ databases">
        <authorList>
            <person name="Feng L."/>
        </authorList>
    </citation>
    <scope>NUCLEOTIDE SEQUENCE</scope>
    <source>
        <strain evidence="2">AMuciniphilaLFYP55</strain>
    </source>
</reference>
<dbReference type="InterPro" id="IPR028098">
    <property type="entry name" value="Glyco_trans_4-like_N"/>
</dbReference>
<dbReference type="AlphaFoldDB" id="A0A6N2T138"/>
<dbReference type="CDD" id="cd03801">
    <property type="entry name" value="GT4_PimA-like"/>
    <property type="match status" value="1"/>
</dbReference>
<proteinExistence type="predicted"/>
<evidence type="ECO:0000259" key="1">
    <source>
        <dbReference type="Pfam" id="PF13439"/>
    </source>
</evidence>
<gene>
    <name evidence="2" type="ORF">AMLFYP55_02365</name>
</gene>
<dbReference type="GO" id="GO:0016757">
    <property type="term" value="F:glycosyltransferase activity"/>
    <property type="evidence" value="ECO:0007669"/>
    <property type="project" value="UniProtKB-ARBA"/>
</dbReference>
<dbReference type="SUPFAM" id="SSF53756">
    <property type="entry name" value="UDP-Glycosyltransferase/glycogen phosphorylase"/>
    <property type="match status" value="1"/>
</dbReference>
<dbReference type="Pfam" id="PF13692">
    <property type="entry name" value="Glyco_trans_1_4"/>
    <property type="match status" value="1"/>
</dbReference>
<dbReference type="Pfam" id="PF13439">
    <property type="entry name" value="Glyco_transf_4"/>
    <property type="match status" value="1"/>
</dbReference>
<protein>
    <submittedName>
        <fullName evidence="2">Glycosyl transferases group 1</fullName>
    </submittedName>
</protein>
<dbReference type="Gene3D" id="3.40.50.2000">
    <property type="entry name" value="Glycogen Phosphorylase B"/>
    <property type="match status" value="2"/>
</dbReference>
<evidence type="ECO:0000313" key="2">
    <source>
        <dbReference type="EMBL" id="VYS98478.1"/>
    </source>
</evidence>
<sequence>MSKGRILIAAYAFPPGEGGVGMAAYEMAHSLGSRGWDIHVLTRQQDLPEDPSRTRCCPITALPDSLTDDTNRLKEYLDAFLKDIQPDFIVYHSWSGWCRKELLACAREKRLPFFLRSHGMPTNLRSYFRVDYPPFFGMKKWLCSFFQIRRGILNVHRESPLNRLVFLDSYGTPFKGFDYYYCSKLNLSRYVCIPNTFPALKQAVPFFREKYGLSHAPVFTCPASACNTKRQLLFIRHVKQTKLDNIVFLFLVPQRNSYAEQMEQAIGDDPRFRILYNLPRPEVEAAIMESAAVFLYSYQEQQPLCILEAMSCGIPWFAPDVGAVSTLKGGIILKKTSSATLEKTVGALTDEKFRERRGQEGLRQWQEQYDPSVVYQQWEDLLSSIASSRTPKQKD</sequence>
<dbReference type="OrthoDB" id="199883at2"/>
<organism evidence="2">
    <name type="scientific">Akkermansia muciniphila</name>
    <dbReference type="NCBI Taxonomy" id="239935"/>
    <lineage>
        <taxon>Bacteria</taxon>
        <taxon>Pseudomonadati</taxon>
        <taxon>Verrucomicrobiota</taxon>
        <taxon>Verrucomicrobiia</taxon>
        <taxon>Verrucomicrobiales</taxon>
        <taxon>Akkermansiaceae</taxon>
        <taxon>Akkermansia</taxon>
    </lineage>
</organism>
<feature type="domain" description="Glycosyltransferase subfamily 4-like N-terminal" evidence="1">
    <location>
        <begin position="18"/>
        <end position="125"/>
    </location>
</feature>
<name>A0A6N2T138_9BACT</name>
<dbReference type="EMBL" id="CACRSS010000004">
    <property type="protein sequence ID" value="VYS98478.1"/>
    <property type="molecule type" value="Genomic_DNA"/>
</dbReference>
<dbReference type="PANTHER" id="PTHR12526">
    <property type="entry name" value="GLYCOSYLTRANSFERASE"/>
    <property type="match status" value="1"/>
</dbReference>
<accession>A0A6N2T138</accession>
<dbReference type="RefSeq" id="WP_102733093.1">
    <property type="nucleotide sequence ID" value="NZ_CACRSS010000004.1"/>
</dbReference>
<keyword evidence="2" id="KW-0808">Transferase</keyword>